<dbReference type="KEGG" id="bid:Bind_0466"/>
<protein>
    <submittedName>
        <fullName evidence="1">Uncharacterized protein</fullName>
    </submittedName>
</protein>
<reference evidence="2" key="1">
    <citation type="submission" date="2008-03" db="EMBL/GenBank/DDBJ databases">
        <title>Complete sequence of chromosome of Beijerinckia indica subsp. indica ATCC 9039.</title>
        <authorList>
            <consortium name="US DOE Joint Genome Institute"/>
            <person name="Copeland A."/>
            <person name="Lucas S."/>
            <person name="Lapidus A."/>
            <person name="Glavina del Rio T."/>
            <person name="Dalin E."/>
            <person name="Tice H."/>
            <person name="Bruce D."/>
            <person name="Goodwin L."/>
            <person name="Pitluck S."/>
            <person name="LaButti K."/>
            <person name="Schmutz J."/>
            <person name="Larimer F."/>
            <person name="Land M."/>
            <person name="Hauser L."/>
            <person name="Kyrpides N."/>
            <person name="Mikhailova N."/>
            <person name="Dunfield P.F."/>
            <person name="Dedysh S.N."/>
            <person name="Liesack W."/>
            <person name="Saw J.H."/>
            <person name="Alam M."/>
            <person name="Chen Y."/>
            <person name="Murrell J.C."/>
            <person name="Richardson P."/>
        </authorList>
    </citation>
    <scope>NUCLEOTIDE SEQUENCE [LARGE SCALE GENOMIC DNA]</scope>
    <source>
        <strain evidence="2">ATCC 9039 / DSM 1715 / NCIMB 8712</strain>
    </source>
</reference>
<gene>
    <name evidence="1" type="ordered locus">Bind_0466</name>
</gene>
<dbReference type="STRING" id="395963.Bind_0466"/>
<name>B2IE92_BEII9</name>
<accession>B2IE92</accession>
<reference evidence="1 2" key="2">
    <citation type="journal article" date="2010" name="J. Bacteriol.">
        <title>Complete genome sequence of Beijerinckia indica subsp. indica.</title>
        <authorList>
            <person name="Tamas I."/>
            <person name="Dedysh S.N."/>
            <person name="Liesack W."/>
            <person name="Stott M.B."/>
            <person name="Alam M."/>
            <person name="Murrell J.C."/>
            <person name="Dunfield P.F."/>
        </authorList>
    </citation>
    <scope>NUCLEOTIDE SEQUENCE [LARGE SCALE GENOMIC DNA]</scope>
    <source>
        <strain evidence="2">ATCC 9039 / DSM 1715 / NCIMB 8712</strain>
    </source>
</reference>
<organism evidence="1 2">
    <name type="scientific">Beijerinckia indica subsp. indica (strain ATCC 9039 / DSM 1715 / NCIMB 8712)</name>
    <dbReference type="NCBI Taxonomy" id="395963"/>
    <lineage>
        <taxon>Bacteria</taxon>
        <taxon>Pseudomonadati</taxon>
        <taxon>Pseudomonadota</taxon>
        <taxon>Alphaproteobacteria</taxon>
        <taxon>Hyphomicrobiales</taxon>
        <taxon>Beijerinckiaceae</taxon>
        <taxon>Beijerinckia</taxon>
    </lineage>
</organism>
<evidence type="ECO:0000313" key="1">
    <source>
        <dbReference type="EMBL" id="ACB94119.1"/>
    </source>
</evidence>
<dbReference type="EMBL" id="CP001016">
    <property type="protein sequence ID" value="ACB94119.1"/>
    <property type="molecule type" value="Genomic_DNA"/>
</dbReference>
<dbReference type="HOGENOM" id="CLU_2663657_0_0_5"/>
<dbReference type="Proteomes" id="UP000001695">
    <property type="component" value="Chromosome"/>
</dbReference>
<proteinExistence type="predicted"/>
<evidence type="ECO:0000313" key="2">
    <source>
        <dbReference type="Proteomes" id="UP000001695"/>
    </source>
</evidence>
<keyword evidence="2" id="KW-1185">Reference proteome</keyword>
<dbReference type="AlphaFoldDB" id="B2IE92"/>
<dbReference type="RefSeq" id="WP_012383477.1">
    <property type="nucleotide sequence ID" value="NC_010581.1"/>
</dbReference>
<sequence length="75" mass="7963">MKKISLGERRANVLAAFEHPSTGIVTVGIGAEIDYGRSMAVLQALDDPLAGPHDTKVAASGSWFLPLILLFHGHP</sequence>